<dbReference type="EMBL" id="MLAK01000958">
    <property type="protein sequence ID" value="OHT00377.1"/>
    <property type="molecule type" value="Genomic_DNA"/>
</dbReference>
<sequence length="924" mass="105987">MSLKGSEDVEVVISQINSFLDGSIWHTFCSSMPNSIHQKCTNNIIQILMKRVSEGSMPPISMFTTNSSSDLVESFIHFPDPKFLLIAHRLIIESNKHKYMIENNNTTNHNGSTLNRFNQNGFNQNRYNQNPFLNDLSLSQNENSYLCNNLNCSTVISFIELLLQKSPESTFNLMSQNDFSIFCLYVNFLVSAYFKYKNNAISSILCTYKLSIVLSQVFVLYETISNPTKEQYDNSLTLLLLLYKKHGDLLFTILKSEIPSSLHRQCDNAINAILDFIKLGDDQHQFNYSTSFGELFNGSTSDYLVAILLERAPKTSVAIIQTQIAIINSETGRPLNDYLRNMNSNKIKKFSDSEILNIIKSYSTKNTIPQSLAHLSMFDRRSLIEEVAPKLRKLAQTNSSARHLVNLLEEKKMIPLVREISSWKSIVNTLKDTDHTMHQFAEAASKTDIATFSTEFFNSFHKAVFTRHLNDLKKFCDDIHNNVINKLPDLNKFSQVVMNYLQSNLIEQHRKSLSLIAVRVPLSNAILEKEVFENKQEINILTGLHEAAIQSCESLTTNPTPLDQSIYFNPLLILRLRWRQLRGDSTGVSAWLPEFAALVDNDPLTFLKWESLQNEPKNIIKRSQILAKLGITTTFELIPLILKEILMLENPSEAVVEALLPILANCPLNKVVLPENPNISILFKIEKIIWCKTVMTHNTVTKILREGPPLFVSQTLLMNFSSNEDFEKFPIGFFALLFNSNELIGNKPTILEKSTLIINQQLNLQNNSCNTDFDEENQDFEIKRLPRYAKISIMAILSKKRISMPNFFESDNECARFFLFFSVCNKEFDNVHTYLKTNPDLINFLRSNVPEEAAFVGSNMWINSLIEFVFYSATYLFAFDNEHDNNEWKAFINIVRQSEWPSSISDDNTNLVVFNNYLKFLRIS</sequence>
<keyword evidence="2" id="KW-1185">Reference proteome</keyword>
<comment type="caution">
    <text evidence="1">The sequence shown here is derived from an EMBL/GenBank/DDBJ whole genome shotgun (WGS) entry which is preliminary data.</text>
</comment>
<dbReference type="VEuPathDB" id="TrichDB:TRFO_32964"/>
<dbReference type="Proteomes" id="UP000179807">
    <property type="component" value="Unassembled WGS sequence"/>
</dbReference>
<proteinExistence type="predicted"/>
<name>A0A1J4JMM9_9EUKA</name>
<protein>
    <submittedName>
        <fullName evidence="1">Uncharacterized protein</fullName>
    </submittedName>
</protein>
<evidence type="ECO:0000313" key="2">
    <source>
        <dbReference type="Proteomes" id="UP000179807"/>
    </source>
</evidence>
<dbReference type="GeneID" id="94843498"/>
<dbReference type="AlphaFoldDB" id="A0A1J4JMM9"/>
<gene>
    <name evidence="1" type="ORF">TRFO_32964</name>
</gene>
<evidence type="ECO:0000313" key="1">
    <source>
        <dbReference type="EMBL" id="OHT00377.1"/>
    </source>
</evidence>
<accession>A0A1J4JMM9</accession>
<reference evidence="1" key="1">
    <citation type="submission" date="2016-10" db="EMBL/GenBank/DDBJ databases">
        <authorList>
            <person name="Benchimol M."/>
            <person name="Almeida L.G."/>
            <person name="Vasconcelos A.T."/>
            <person name="Perreira-Neves A."/>
            <person name="Rosa I.A."/>
            <person name="Tasca T."/>
            <person name="Bogo M.R."/>
            <person name="de Souza W."/>
        </authorList>
    </citation>
    <scope>NUCLEOTIDE SEQUENCE [LARGE SCALE GENOMIC DNA]</scope>
    <source>
        <strain evidence="1">K</strain>
    </source>
</reference>
<organism evidence="1 2">
    <name type="scientific">Tritrichomonas foetus</name>
    <dbReference type="NCBI Taxonomy" id="1144522"/>
    <lineage>
        <taxon>Eukaryota</taxon>
        <taxon>Metamonada</taxon>
        <taxon>Parabasalia</taxon>
        <taxon>Tritrichomonadida</taxon>
        <taxon>Tritrichomonadidae</taxon>
        <taxon>Tritrichomonas</taxon>
    </lineage>
</organism>
<dbReference type="RefSeq" id="XP_068353513.1">
    <property type="nucleotide sequence ID" value="XM_068508794.1"/>
</dbReference>